<comment type="pathway">
    <text evidence="1 7">Metabolic intermediate biosynthesis; chorismate biosynthesis; chorismate from D-erythrose 4-phosphate and phosphoenolpyruvate: step 4/7.</text>
</comment>
<comment type="caution">
    <text evidence="10">The sequence shown here is derived from an EMBL/GenBank/DDBJ whole genome shotgun (WGS) entry which is preliminary data.</text>
</comment>
<keyword evidence="3 7" id="KW-0028">Amino-acid biosynthesis</keyword>
<keyword evidence="6 7" id="KW-0057">Aromatic amino acid biosynthesis</keyword>
<dbReference type="HAMAP" id="MF_00222">
    <property type="entry name" value="Shikimate_DH_AroE"/>
    <property type="match status" value="1"/>
</dbReference>
<dbReference type="GO" id="GO:0008652">
    <property type="term" value="P:amino acid biosynthetic process"/>
    <property type="evidence" value="ECO:0007669"/>
    <property type="project" value="UniProtKB-KW"/>
</dbReference>
<proteinExistence type="inferred from homology"/>
<feature type="binding site" evidence="7">
    <location>
        <position position="105"/>
    </location>
    <ligand>
        <name>shikimate</name>
        <dbReference type="ChEBI" id="CHEBI:36208"/>
    </ligand>
</feature>
<dbReference type="CDD" id="cd01065">
    <property type="entry name" value="NAD_bind_Shikimate_DH"/>
    <property type="match status" value="1"/>
</dbReference>
<reference evidence="10" key="1">
    <citation type="submission" date="2021-05" db="EMBL/GenBank/DDBJ databases">
        <authorList>
            <person name="Pietrasiak N."/>
            <person name="Ward R."/>
            <person name="Stajich J.E."/>
            <person name="Kurbessoian T."/>
        </authorList>
    </citation>
    <scope>NUCLEOTIDE SEQUENCE</scope>
    <source>
        <strain evidence="10">GSE-NOS-MK-12-04C</strain>
    </source>
</reference>
<evidence type="ECO:0000256" key="4">
    <source>
        <dbReference type="ARBA" id="ARBA00022857"/>
    </source>
</evidence>
<dbReference type="InterPro" id="IPR041121">
    <property type="entry name" value="SDH_C"/>
</dbReference>
<feature type="active site" description="Proton acceptor" evidence="7">
    <location>
        <position position="69"/>
    </location>
</feature>
<keyword evidence="5 7" id="KW-0560">Oxidoreductase</keyword>
<dbReference type="NCBIfam" id="TIGR00507">
    <property type="entry name" value="aroE"/>
    <property type="match status" value="1"/>
</dbReference>
<dbReference type="Gene3D" id="3.40.50.10860">
    <property type="entry name" value="Leucine Dehydrogenase, chain A, domain 1"/>
    <property type="match status" value="1"/>
</dbReference>
<dbReference type="InterPro" id="IPR046346">
    <property type="entry name" value="Aminoacid_DH-like_N_sf"/>
</dbReference>
<feature type="binding site" evidence="7">
    <location>
        <begin position="130"/>
        <end position="134"/>
    </location>
    <ligand>
        <name>NADP(+)</name>
        <dbReference type="ChEBI" id="CHEBI:58349"/>
    </ligand>
</feature>
<feature type="domain" description="Shikimate dehydrogenase substrate binding N-terminal" evidence="8">
    <location>
        <begin position="10"/>
        <end position="92"/>
    </location>
</feature>
<feature type="binding site" evidence="7">
    <location>
        <position position="225"/>
    </location>
    <ligand>
        <name>NADP(+)</name>
        <dbReference type="ChEBI" id="CHEBI:58349"/>
    </ligand>
</feature>
<reference evidence="10" key="2">
    <citation type="journal article" date="2022" name="Microbiol. Resour. Announc.">
        <title>Metagenome Sequencing to Explore Phylogenomics of Terrestrial Cyanobacteria.</title>
        <authorList>
            <person name="Ward R.D."/>
            <person name="Stajich J.E."/>
            <person name="Johansen J.R."/>
            <person name="Huntemann M."/>
            <person name="Clum A."/>
            <person name="Foster B."/>
            <person name="Foster B."/>
            <person name="Roux S."/>
            <person name="Palaniappan K."/>
            <person name="Varghese N."/>
            <person name="Mukherjee S."/>
            <person name="Reddy T.B.K."/>
            <person name="Daum C."/>
            <person name="Copeland A."/>
            <person name="Chen I.A."/>
            <person name="Ivanova N.N."/>
            <person name="Kyrpides N.C."/>
            <person name="Shapiro N."/>
            <person name="Eloe-Fadrosh E.A."/>
            <person name="Pietrasiak N."/>
        </authorList>
    </citation>
    <scope>NUCLEOTIDE SEQUENCE</scope>
    <source>
        <strain evidence="10">GSE-NOS-MK-12-04C</strain>
    </source>
</reference>
<comment type="caution">
    <text evidence="7">Lacks conserved residue(s) required for the propagation of feature annotation.</text>
</comment>
<feature type="binding site" evidence="7">
    <location>
        <position position="65"/>
    </location>
    <ligand>
        <name>shikimate</name>
        <dbReference type="ChEBI" id="CHEBI:36208"/>
    </ligand>
</feature>
<name>A0A951UQ94_9CYAN</name>
<dbReference type="GO" id="GO:0009073">
    <property type="term" value="P:aromatic amino acid family biosynthetic process"/>
    <property type="evidence" value="ECO:0007669"/>
    <property type="project" value="UniProtKB-KW"/>
</dbReference>
<protein>
    <recommendedName>
        <fullName evidence="2 7">Shikimate dehydrogenase (NADP(+))</fullName>
        <shortName evidence="7">SDH</shortName>
        <ecNumber evidence="2 7">1.1.1.25</ecNumber>
    </recommendedName>
</protein>
<dbReference type="SUPFAM" id="SSF53223">
    <property type="entry name" value="Aminoacid dehydrogenase-like, N-terminal domain"/>
    <property type="match status" value="1"/>
</dbReference>
<dbReference type="InterPro" id="IPR036291">
    <property type="entry name" value="NAD(P)-bd_dom_sf"/>
</dbReference>
<dbReference type="GO" id="GO:0009423">
    <property type="term" value="P:chorismate biosynthetic process"/>
    <property type="evidence" value="ECO:0007669"/>
    <property type="project" value="UniProtKB-UniRule"/>
</dbReference>
<dbReference type="NCBIfam" id="NF001314">
    <property type="entry name" value="PRK00258.2-2"/>
    <property type="match status" value="1"/>
</dbReference>
<feature type="binding site" evidence="7">
    <location>
        <position position="248"/>
    </location>
    <ligand>
        <name>NADP(+)</name>
        <dbReference type="ChEBI" id="CHEBI:58349"/>
    </ligand>
</feature>
<feature type="binding site" evidence="7">
    <location>
        <position position="255"/>
    </location>
    <ligand>
        <name>shikimate</name>
        <dbReference type="ChEBI" id="CHEBI:36208"/>
    </ligand>
</feature>
<gene>
    <name evidence="7" type="primary">aroE</name>
    <name evidence="10" type="ORF">KME60_01510</name>
</gene>
<feature type="binding site" evidence="7">
    <location>
        <begin position="18"/>
        <end position="20"/>
    </location>
    <ligand>
        <name>shikimate</name>
        <dbReference type="ChEBI" id="CHEBI:36208"/>
    </ligand>
</feature>
<evidence type="ECO:0000256" key="7">
    <source>
        <dbReference type="HAMAP-Rule" id="MF_00222"/>
    </source>
</evidence>
<evidence type="ECO:0000313" key="11">
    <source>
        <dbReference type="Proteomes" id="UP000729701"/>
    </source>
</evidence>
<dbReference type="SUPFAM" id="SSF51735">
    <property type="entry name" value="NAD(P)-binding Rossmann-fold domains"/>
    <property type="match status" value="1"/>
</dbReference>
<evidence type="ECO:0000256" key="1">
    <source>
        <dbReference type="ARBA" id="ARBA00004871"/>
    </source>
</evidence>
<dbReference type="GO" id="GO:0019632">
    <property type="term" value="P:shikimate metabolic process"/>
    <property type="evidence" value="ECO:0007669"/>
    <property type="project" value="InterPro"/>
</dbReference>
<evidence type="ECO:0000259" key="9">
    <source>
        <dbReference type="Pfam" id="PF18317"/>
    </source>
</evidence>
<dbReference type="GO" id="GO:0004764">
    <property type="term" value="F:shikimate 3-dehydrogenase (NADP+) activity"/>
    <property type="evidence" value="ECO:0007669"/>
    <property type="project" value="UniProtKB-UniRule"/>
</dbReference>
<dbReference type="PANTHER" id="PTHR21089">
    <property type="entry name" value="SHIKIMATE DEHYDROGENASE"/>
    <property type="match status" value="1"/>
</dbReference>
<evidence type="ECO:0000256" key="5">
    <source>
        <dbReference type="ARBA" id="ARBA00023002"/>
    </source>
</evidence>
<dbReference type="EC" id="1.1.1.25" evidence="2 7"/>
<evidence type="ECO:0000256" key="3">
    <source>
        <dbReference type="ARBA" id="ARBA00022605"/>
    </source>
</evidence>
<comment type="catalytic activity">
    <reaction evidence="7">
        <text>shikimate + NADP(+) = 3-dehydroshikimate + NADPH + H(+)</text>
        <dbReference type="Rhea" id="RHEA:17737"/>
        <dbReference type="ChEBI" id="CHEBI:15378"/>
        <dbReference type="ChEBI" id="CHEBI:16630"/>
        <dbReference type="ChEBI" id="CHEBI:36208"/>
        <dbReference type="ChEBI" id="CHEBI:57783"/>
        <dbReference type="ChEBI" id="CHEBI:58349"/>
        <dbReference type="EC" id="1.1.1.25"/>
    </reaction>
</comment>
<dbReference type="AlphaFoldDB" id="A0A951UQ94"/>
<feature type="domain" description="SDH C-terminal" evidence="9">
    <location>
        <begin position="248"/>
        <end position="267"/>
    </location>
</feature>
<dbReference type="GO" id="GO:0005829">
    <property type="term" value="C:cytosol"/>
    <property type="evidence" value="ECO:0007669"/>
    <property type="project" value="TreeGrafter"/>
</dbReference>
<sequence length="287" mass="31107">MKGTTKLLGVIGHPVEHSLSPVMHNAALSELELDYVYLPFPIAPENLEVALSGFAAIGLVGFSVTIPHKQAILPLLSSISPIAQAVGAVNTVSRKDNKWVGTNTDVEGFIAPLQTTYNRDWSHTTAVILGNGGAARAVVAGCIQLGCKEIYTVGRNLQKLEEFRNSWDNSPNLHVSTWDKLPQLIPQATLLVNTTPIGMYPKIEESPLSLEEMQNLPQNAIAYDLTYNPSPTKFLSLAQQQGLIAIDGLEMLVQQGAAALKIWLNRDIVPASVMSLALRKHLGLTMI</sequence>
<dbReference type="Pfam" id="PF08501">
    <property type="entry name" value="Shikimate_dh_N"/>
    <property type="match status" value="1"/>
</dbReference>
<evidence type="ECO:0000256" key="6">
    <source>
        <dbReference type="ARBA" id="ARBA00023141"/>
    </source>
</evidence>
<comment type="subunit">
    <text evidence="7">Homodimer.</text>
</comment>
<evidence type="ECO:0000256" key="2">
    <source>
        <dbReference type="ARBA" id="ARBA00012962"/>
    </source>
</evidence>
<evidence type="ECO:0000259" key="8">
    <source>
        <dbReference type="Pfam" id="PF08501"/>
    </source>
</evidence>
<dbReference type="Pfam" id="PF18317">
    <property type="entry name" value="SDH_C"/>
    <property type="match status" value="1"/>
</dbReference>
<organism evidence="10 11">
    <name type="scientific">Cyanomargarita calcarea GSE-NOS-MK-12-04C</name>
    <dbReference type="NCBI Taxonomy" id="2839659"/>
    <lineage>
        <taxon>Bacteria</taxon>
        <taxon>Bacillati</taxon>
        <taxon>Cyanobacteriota</taxon>
        <taxon>Cyanophyceae</taxon>
        <taxon>Nostocales</taxon>
        <taxon>Cyanomargaritaceae</taxon>
        <taxon>Cyanomargarita</taxon>
    </lineage>
</organism>
<dbReference type="Proteomes" id="UP000729701">
    <property type="component" value="Unassembled WGS sequence"/>
</dbReference>
<dbReference type="GO" id="GO:0050661">
    <property type="term" value="F:NADP binding"/>
    <property type="evidence" value="ECO:0007669"/>
    <property type="project" value="InterPro"/>
</dbReference>
<keyword evidence="4 7" id="KW-0521">NADP</keyword>
<dbReference type="Gene3D" id="3.40.50.720">
    <property type="entry name" value="NAD(P)-binding Rossmann-like Domain"/>
    <property type="match status" value="1"/>
</dbReference>
<accession>A0A951UQ94</accession>
<comment type="similarity">
    <text evidence="7">Belongs to the shikimate dehydrogenase family.</text>
</comment>
<evidence type="ECO:0000313" key="10">
    <source>
        <dbReference type="EMBL" id="MBW4666133.1"/>
    </source>
</evidence>
<dbReference type="PANTHER" id="PTHR21089:SF1">
    <property type="entry name" value="BIFUNCTIONAL 3-DEHYDROQUINATE DEHYDRATASE_SHIKIMATE DEHYDROGENASE, CHLOROPLASTIC"/>
    <property type="match status" value="1"/>
</dbReference>
<feature type="binding site" evidence="7">
    <location>
        <position position="90"/>
    </location>
    <ligand>
        <name>shikimate</name>
        <dbReference type="ChEBI" id="CHEBI:36208"/>
    </ligand>
</feature>
<feature type="binding site" evidence="7">
    <location>
        <position position="227"/>
    </location>
    <ligand>
        <name>shikimate</name>
        <dbReference type="ChEBI" id="CHEBI:36208"/>
    </ligand>
</feature>
<dbReference type="InterPro" id="IPR011342">
    <property type="entry name" value="Shikimate_DH"/>
</dbReference>
<dbReference type="EMBL" id="JAHHGZ010000001">
    <property type="protein sequence ID" value="MBW4666133.1"/>
    <property type="molecule type" value="Genomic_DNA"/>
</dbReference>
<comment type="function">
    <text evidence="7">Involved in the biosynthesis of the chorismate, which leads to the biosynthesis of aromatic amino acids. Catalyzes the reversible NADPH linked reduction of 3-dehydroshikimate (DHSA) to yield shikimate (SA).</text>
</comment>
<dbReference type="InterPro" id="IPR022893">
    <property type="entry name" value="Shikimate_DH_fam"/>
</dbReference>
<dbReference type="InterPro" id="IPR013708">
    <property type="entry name" value="Shikimate_DH-bd_N"/>
</dbReference>